<feature type="compositionally biased region" description="Acidic residues" evidence="12">
    <location>
        <begin position="15"/>
        <end position="25"/>
    </location>
</feature>
<dbReference type="PANTHER" id="PTHR14068">
    <property type="entry name" value="EUKARYOTIC TRANSLATION INITIATION FACTOR 3 EIF3 -RELATED"/>
    <property type="match status" value="1"/>
</dbReference>
<dbReference type="InterPro" id="IPR035979">
    <property type="entry name" value="RBD_domain_sf"/>
</dbReference>
<dbReference type="Pfam" id="PF08662">
    <property type="entry name" value="eIF2A"/>
    <property type="match status" value="1"/>
</dbReference>
<dbReference type="InterPro" id="IPR012677">
    <property type="entry name" value="Nucleotide-bd_a/b_plait_sf"/>
</dbReference>
<evidence type="ECO:0000256" key="7">
    <source>
        <dbReference type="ARBA" id="ARBA00022917"/>
    </source>
</evidence>
<dbReference type="SUPFAM" id="SSF69322">
    <property type="entry name" value="Tricorn protease domain 2"/>
    <property type="match status" value="1"/>
</dbReference>
<keyword evidence="15" id="KW-1185">Reference proteome</keyword>
<proteinExistence type="inferred from homology"/>
<dbReference type="PROSITE" id="PS50102">
    <property type="entry name" value="RRM"/>
    <property type="match status" value="1"/>
</dbReference>
<dbReference type="GO" id="GO:0001732">
    <property type="term" value="P:formation of cytoplasmic translation initiation complex"/>
    <property type="evidence" value="ECO:0007669"/>
    <property type="project" value="UniProtKB-UniRule"/>
</dbReference>
<keyword evidence="3 10" id="KW-0396">Initiation factor</keyword>
<evidence type="ECO:0000256" key="8">
    <source>
        <dbReference type="ARBA" id="ARBA00023054"/>
    </source>
</evidence>
<organism evidence="14 15">
    <name type="scientific">Drosophila rubida</name>
    <dbReference type="NCBI Taxonomy" id="30044"/>
    <lineage>
        <taxon>Eukaryota</taxon>
        <taxon>Metazoa</taxon>
        <taxon>Ecdysozoa</taxon>
        <taxon>Arthropoda</taxon>
        <taxon>Hexapoda</taxon>
        <taxon>Insecta</taxon>
        <taxon>Pterygota</taxon>
        <taxon>Neoptera</taxon>
        <taxon>Endopterygota</taxon>
        <taxon>Diptera</taxon>
        <taxon>Brachycera</taxon>
        <taxon>Muscomorpha</taxon>
        <taxon>Ephydroidea</taxon>
        <taxon>Drosophilidae</taxon>
        <taxon>Drosophila</taxon>
    </lineage>
</organism>
<comment type="similarity">
    <text evidence="10 11">Belongs to the eIF-3 subunit B family.</text>
</comment>
<dbReference type="SMART" id="SM00360">
    <property type="entry name" value="RRM"/>
    <property type="match status" value="1"/>
</dbReference>
<dbReference type="FunFam" id="3.30.70.330:FF:000607">
    <property type="entry name" value="Eukaryotic translation initiation factor 3 subunit B"/>
    <property type="match status" value="1"/>
</dbReference>
<gene>
    <name evidence="10" type="primary">eIF3b</name>
    <name evidence="10" type="synonym">eIF3-S9</name>
    <name evidence="14" type="ORF">KR093_009518</name>
</gene>
<evidence type="ECO:0000256" key="11">
    <source>
        <dbReference type="PIRNR" id="PIRNR036424"/>
    </source>
</evidence>
<keyword evidence="8" id="KW-0175">Coiled coil</keyword>
<dbReference type="InterPro" id="IPR015943">
    <property type="entry name" value="WD40/YVTN_repeat-like_dom_sf"/>
</dbReference>
<comment type="function">
    <text evidence="11">Component of the eukaryotic translation initiation factor 3 (eIF-3) complex, which is involved in protein synthesis and, together with other initiation factors, stimulates binding of mRNA and methionyl-tRNAi to the 40S ribosome.</text>
</comment>
<keyword evidence="7 10" id="KW-0648">Protein biosynthesis</keyword>
<keyword evidence="5" id="KW-0677">Repeat</keyword>
<evidence type="ECO:0000256" key="6">
    <source>
        <dbReference type="ARBA" id="ARBA00022884"/>
    </source>
</evidence>
<accession>A0AAD4JRL7</accession>
<comment type="subcellular location">
    <subcellularLocation>
        <location evidence="1 10 11">Cytoplasm</location>
    </subcellularLocation>
</comment>
<sequence length="694" mass="80787">MAKKKSEEHSGADANDSDYNEEPNFEDPPNYVDNISDEGKLNNLLGDMLAQRPSEADGVESVVVVDNMPIVEPNRIEKLKSVINKLFSNCGEIVNVVYPVDDEGKTKGYAFMEYKHASQAEDAVQKLNNYRLDKNYTFAVNLFTDFQKYENIPEKWEPPTVQPFKVQSDLYNFINDPDAYDQYCVAAETAPNCVQVGFWQNMLPEPNELETRERFTDTFVKWSPLGTYVVTFHKPGVAIWGGSSFQKIQKFPHPGTQFVEFSPCESYLVTYGPTPTGQKIIIWDIRTGAEKRSFVADGMSVLSMFRWSHDDKFVARMGENSIHIYETPSFYLLDLKSIKIQGIRGFSWSPTDNVIAYWVEEQNQIPARVTLMEIPKKREIRNKNLFNVADCKLHWQKSGDYLCVKVDRYSKLKKDKKELDVKFLGMFYNFEIFHMREKEIPVDSVEIRELILAFAWEPIGNKFSIIHGEPNSSNVSFYEVNKGVKPSLVKRLEKKSCTHLFWSPRGQFIVMANLTMGTFEFVDTTNDYIISASPDHFRASEVEWDPTGRYVVTGVSSWKVKEDTGFNMYTFQGRIIKRTILKNFVQFLWRPRPPTLLGEDKQKEIKKNLKKYYPAFEQKDRLRLTRASKELLEKRSQLRETFMEYRNKRIAEWKDQKSRRVMLRGHIDTDNLETDEVDEEVVEFLVKEEITLLE</sequence>
<evidence type="ECO:0000313" key="14">
    <source>
        <dbReference type="EMBL" id="KAH8355248.1"/>
    </source>
</evidence>
<evidence type="ECO:0000256" key="9">
    <source>
        <dbReference type="ARBA" id="ARBA00047068"/>
    </source>
</evidence>
<comment type="caution">
    <text evidence="14">The sequence shown here is derived from an EMBL/GenBank/DDBJ whole genome shotgun (WGS) entry which is preliminary data.</text>
</comment>
<evidence type="ECO:0000256" key="3">
    <source>
        <dbReference type="ARBA" id="ARBA00022540"/>
    </source>
</evidence>
<dbReference type="CDD" id="cd12278">
    <property type="entry name" value="RRM_eIF3B"/>
    <property type="match status" value="1"/>
</dbReference>
<comment type="subunit">
    <text evidence="9">Component of the eukaryotic translation initiation factor 3 (eIF-3) complex. The eIF-3 complex interacts with pix. Interacts with mxt.</text>
</comment>
<dbReference type="PIRSF" id="PIRSF036424">
    <property type="entry name" value="eIF3b"/>
    <property type="match status" value="1"/>
</dbReference>
<evidence type="ECO:0000256" key="12">
    <source>
        <dbReference type="SAM" id="MobiDB-lite"/>
    </source>
</evidence>
<dbReference type="Gene3D" id="2.130.10.10">
    <property type="entry name" value="YVTN repeat-like/Quinoprotein amine dehydrogenase"/>
    <property type="match status" value="1"/>
</dbReference>
<feature type="compositionally biased region" description="Basic and acidic residues" evidence="12">
    <location>
        <begin position="1"/>
        <end position="11"/>
    </location>
</feature>
<dbReference type="InterPro" id="IPR034363">
    <property type="entry name" value="eIF3B_RRM"/>
</dbReference>
<evidence type="ECO:0000256" key="10">
    <source>
        <dbReference type="HAMAP-Rule" id="MF_03001"/>
    </source>
</evidence>
<dbReference type="PANTHER" id="PTHR14068:SF0">
    <property type="entry name" value="EUKARYOTIC TRANSLATION INITIATION FACTOR 3 SUBUNIT B"/>
    <property type="match status" value="1"/>
</dbReference>
<evidence type="ECO:0000256" key="5">
    <source>
        <dbReference type="ARBA" id="ARBA00022737"/>
    </source>
</evidence>
<dbReference type="InterPro" id="IPR000504">
    <property type="entry name" value="RRM_dom"/>
</dbReference>
<evidence type="ECO:0000259" key="13">
    <source>
        <dbReference type="PROSITE" id="PS50102"/>
    </source>
</evidence>
<dbReference type="GO" id="GO:0003743">
    <property type="term" value="F:translation initiation factor activity"/>
    <property type="evidence" value="ECO:0007669"/>
    <property type="project" value="UniProtKB-UniRule"/>
</dbReference>
<feature type="domain" description="RRM" evidence="13">
    <location>
        <begin position="61"/>
        <end position="145"/>
    </location>
</feature>
<dbReference type="Pfam" id="PF00076">
    <property type="entry name" value="RRM_1"/>
    <property type="match status" value="1"/>
</dbReference>
<dbReference type="InterPro" id="IPR013979">
    <property type="entry name" value="TIF_beta_prop-like"/>
</dbReference>
<dbReference type="GO" id="GO:0003723">
    <property type="term" value="F:RNA binding"/>
    <property type="evidence" value="ECO:0007669"/>
    <property type="project" value="UniProtKB-UniRule"/>
</dbReference>
<name>A0AAD4JRL7_9MUSC</name>
<dbReference type="GO" id="GO:0016282">
    <property type="term" value="C:eukaryotic 43S preinitiation complex"/>
    <property type="evidence" value="ECO:0007669"/>
    <property type="project" value="UniProtKB-UniRule"/>
</dbReference>
<protein>
    <recommendedName>
        <fullName evidence="10 11">Eukaryotic translation initiation factor 3 subunit B</fullName>
        <shortName evidence="10 11">eIF3b</shortName>
    </recommendedName>
    <alternativeName>
        <fullName evidence="10">Eukaryotic translation initiation factor 3 subunit 9</fullName>
    </alternativeName>
</protein>
<dbReference type="InterPro" id="IPR011400">
    <property type="entry name" value="EIF3B"/>
</dbReference>
<dbReference type="EMBL" id="JAJJHW010003889">
    <property type="protein sequence ID" value="KAH8355248.1"/>
    <property type="molecule type" value="Genomic_DNA"/>
</dbReference>
<reference evidence="14" key="1">
    <citation type="journal article" date="2021" name="Mol. Ecol. Resour.">
        <title>Phylogenomic analyses of the genus Drosophila reveals genomic signals of climate adaptation.</title>
        <authorList>
            <person name="Li F."/>
            <person name="Rane R.V."/>
            <person name="Luria V."/>
            <person name="Xiong Z."/>
            <person name="Chen J."/>
            <person name="Li Z."/>
            <person name="Catullo R.A."/>
            <person name="Griffin P.C."/>
            <person name="Schiffer M."/>
            <person name="Pearce S."/>
            <person name="Lee S.F."/>
            <person name="McElroy K."/>
            <person name="Stocker A."/>
            <person name="Shirriffs J."/>
            <person name="Cockerell F."/>
            <person name="Coppin C."/>
            <person name="Sgro C.M."/>
            <person name="Karger A."/>
            <person name="Cain J.W."/>
            <person name="Weber J.A."/>
            <person name="Santpere G."/>
            <person name="Kirschner M.W."/>
            <person name="Hoffmann A.A."/>
            <person name="Oakeshott J.G."/>
            <person name="Zhang G."/>
        </authorList>
    </citation>
    <scope>NUCLEOTIDE SEQUENCE</scope>
    <source>
        <strain evidence="14">BGI-SZ-2011g</strain>
    </source>
</reference>
<dbReference type="Gene3D" id="3.30.70.330">
    <property type="match status" value="1"/>
</dbReference>
<evidence type="ECO:0000256" key="4">
    <source>
        <dbReference type="ARBA" id="ARBA00022574"/>
    </source>
</evidence>
<dbReference type="GO" id="GO:0005852">
    <property type="term" value="C:eukaryotic translation initiation factor 3 complex"/>
    <property type="evidence" value="ECO:0007669"/>
    <property type="project" value="UniProtKB-UniRule"/>
</dbReference>
<dbReference type="AlphaFoldDB" id="A0AAD4JRL7"/>
<dbReference type="FunFam" id="2.130.10.10:FF:001060">
    <property type="entry name" value="Eukaryotic translation initiation factor 3 subunit B"/>
    <property type="match status" value="1"/>
</dbReference>
<comment type="function">
    <text evidence="10">RNA-binding component of the eukaryotic translation initiation factor 3 (eIF-3) complex, which is involved in protein synthesis of a specialized repertoire of mRNAs and, together with other initiation factors, stimulates binding of mRNA and methionyl-tRNAi to the 40S ribosome. The eIF-3 complex specifically targets and initiates translation of a subset of mRNAs involved in cell proliferation.</text>
</comment>
<dbReference type="GO" id="GO:0031369">
    <property type="term" value="F:translation initiation factor binding"/>
    <property type="evidence" value="ECO:0007669"/>
    <property type="project" value="InterPro"/>
</dbReference>
<dbReference type="SUPFAM" id="SSF54928">
    <property type="entry name" value="RNA-binding domain, RBD"/>
    <property type="match status" value="1"/>
</dbReference>
<dbReference type="Proteomes" id="UP001200034">
    <property type="component" value="Unassembled WGS sequence"/>
</dbReference>
<dbReference type="HAMAP" id="MF_03001">
    <property type="entry name" value="eIF3b"/>
    <property type="match status" value="1"/>
</dbReference>
<keyword evidence="2 10" id="KW-0963">Cytoplasm</keyword>
<evidence type="ECO:0000313" key="15">
    <source>
        <dbReference type="Proteomes" id="UP001200034"/>
    </source>
</evidence>
<feature type="region of interest" description="Disordered" evidence="12">
    <location>
        <begin position="1"/>
        <end position="37"/>
    </location>
</feature>
<dbReference type="GO" id="GO:0033290">
    <property type="term" value="C:eukaryotic 48S preinitiation complex"/>
    <property type="evidence" value="ECO:0007669"/>
    <property type="project" value="UniProtKB-UniRule"/>
</dbReference>
<keyword evidence="6 10" id="KW-0694">RNA-binding</keyword>
<evidence type="ECO:0000256" key="2">
    <source>
        <dbReference type="ARBA" id="ARBA00022490"/>
    </source>
</evidence>
<evidence type="ECO:0000256" key="1">
    <source>
        <dbReference type="ARBA" id="ARBA00004496"/>
    </source>
</evidence>
<keyword evidence="4" id="KW-0853">WD repeat</keyword>